<name>A0ABQ8USD1_9EUKA</name>
<protein>
    <submittedName>
        <fullName evidence="5">Uncharacterized protein</fullName>
    </submittedName>
</protein>
<feature type="compositionally biased region" description="Acidic residues" evidence="4">
    <location>
        <begin position="642"/>
        <end position="653"/>
    </location>
</feature>
<evidence type="ECO:0000256" key="1">
    <source>
        <dbReference type="ARBA" id="ARBA00004123"/>
    </source>
</evidence>
<dbReference type="Gene3D" id="1.25.40.10">
    <property type="entry name" value="Tetratricopeptide repeat domain"/>
    <property type="match status" value="2"/>
</dbReference>
<dbReference type="InterPro" id="IPR011990">
    <property type="entry name" value="TPR-like_helical_dom_sf"/>
</dbReference>
<evidence type="ECO:0000256" key="4">
    <source>
        <dbReference type="SAM" id="MobiDB-lite"/>
    </source>
</evidence>
<dbReference type="SMART" id="SM00386">
    <property type="entry name" value="HAT"/>
    <property type="match status" value="4"/>
</dbReference>
<feature type="region of interest" description="Disordered" evidence="4">
    <location>
        <begin position="1"/>
        <end position="231"/>
    </location>
</feature>
<feature type="compositionally biased region" description="Basic and acidic residues" evidence="4">
    <location>
        <begin position="63"/>
        <end position="94"/>
    </location>
</feature>
<dbReference type="Pfam" id="PF08424">
    <property type="entry name" value="NRDE-2"/>
    <property type="match status" value="1"/>
</dbReference>
<comment type="caution">
    <text evidence="5">The sequence shown here is derived from an EMBL/GenBank/DDBJ whole genome shotgun (WGS) entry which is preliminary data.</text>
</comment>
<feature type="compositionally biased region" description="Gly residues" evidence="4">
    <location>
        <begin position="219"/>
        <end position="231"/>
    </location>
</feature>
<reference evidence="5" key="1">
    <citation type="journal article" date="2022" name="bioRxiv">
        <title>Genomics of Preaxostyla Flagellates Illuminates Evolutionary Transitions and the Path Towards Mitochondrial Loss.</title>
        <authorList>
            <person name="Novak L.V.F."/>
            <person name="Treitli S.C."/>
            <person name="Pyrih J."/>
            <person name="Halakuc P."/>
            <person name="Pipaliya S.V."/>
            <person name="Vacek V."/>
            <person name="Brzon O."/>
            <person name="Soukal P."/>
            <person name="Eme L."/>
            <person name="Dacks J.B."/>
            <person name="Karnkowska A."/>
            <person name="Elias M."/>
            <person name="Hampl V."/>
        </authorList>
    </citation>
    <scope>NUCLEOTIDE SEQUENCE</scope>
    <source>
        <strain evidence="5">RCP-MX</strain>
    </source>
</reference>
<dbReference type="PANTHER" id="PTHR13471:SF0">
    <property type="entry name" value="NUCLEAR EXOSOME REGULATOR NRDE2"/>
    <property type="match status" value="1"/>
</dbReference>
<evidence type="ECO:0000256" key="2">
    <source>
        <dbReference type="ARBA" id="ARBA00009265"/>
    </source>
</evidence>
<feature type="compositionally biased region" description="Basic and acidic residues" evidence="4">
    <location>
        <begin position="199"/>
        <end position="216"/>
    </location>
</feature>
<dbReference type="EMBL" id="JAPMOS010000004">
    <property type="protein sequence ID" value="KAJ4462029.1"/>
    <property type="molecule type" value="Genomic_DNA"/>
</dbReference>
<dbReference type="PANTHER" id="PTHR13471">
    <property type="entry name" value="TETRATRICOPEPTIDE-LIKE HELICAL"/>
    <property type="match status" value="1"/>
</dbReference>
<feature type="compositionally biased region" description="Basic and acidic residues" evidence="4">
    <location>
        <begin position="360"/>
        <end position="371"/>
    </location>
</feature>
<keyword evidence="6" id="KW-1185">Reference proteome</keyword>
<gene>
    <name evidence="5" type="ORF">PAPYR_1191</name>
</gene>
<feature type="compositionally biased region" description="Acidic residues" evidence="4">
    <location>
        <begin position="383"/>
        <end position="392"/>
    </location>
</feature>
<feature type="compositionally biased region" description="Basic and acidic residues" evidence="4">
    <location>
        <begin position="166"/>
        <end position="181"/>
    </location>
</feature>
<feature type="compositionally biased region" description="Acidic residues" evidence="4">
    <location>
        <begin position="95"/>
        <end position="107"/>
    </location>
</feature>
<evidence type="ECO:0000256" key="3">
    <source>
        <dbReference type="ARBA" id="ARBA00023242"/>
    </source>
</evidence>
<sequence>MNRPEESGGEDWLRCASFANGAPSAQEDPPPPQLASPIPRAFAAGADGDVPRNFDEEEGSYDFGDRQPTLRDSDLDRFDNAAGREKPEMTKEETKEEEEEEEEEEDADRYVFTFRNSGREPSENPSKGGESEDLMIIEDPAAPPSLPKDHPRVRSEAKHRKHHRRSSTEAKDKRKADEQSSARKLKYLALERQAGRRHSTQERARPGAPKEHRFTEVGRSGGTGSKWGGKAGEMRWRGIEGSATVETLEGMKTPFFFDTKGDSDNLLFGHMNPVHVPFYWRAHNARLLGAHGIRLSKWMEAHQESTGQVPSRRYDTRMLPVPKKVAFKVQLFPRTNPSAIAQTALPVPRTSPDELPEFIEVPREKDERPAKDAASQLSGRGNDEDDEDDEERPETLEDRLSAQAERFNQLTRAKPNDVDLWIKFVQFQDAYRPLSRGIQPILEKKAAVYERALEYNPESVDLWSGYLEAAAAVSPPEVAIKLWERVLERFPSSYALWRHFVRFRLSQMGTFHISTLRSIYARAIKSLTATGERGEVAAFMMFWQALRVELHAGFPERALGAIQAMLEASFMRPDGVASWPQVLSELKRFWASEAPRIGEEACPAHYFLRSHSRSLSRMPRDGALGTTNIPLASHLPTHPLEEESDESEPDDGDERLKAAEAEADDEEALRVRPLSELEQLQDALKDGGITKWATREGRRWKKAGFPWRVREHQADMDENMDRFVLFEDIEGYLFPLASPRLRLEFVRRVFQFLGVPLPTPTSLKLRLSTNHPLVRDALLYSQEWTPPDMRPLADTVQELLPVHRPVPLGASLVPIQPQGHSLPAYTPVSALATSTPALRARSALPNGVMETRLRACASQSLESGLSWLTGEEPLFEGDQGADCEVFHARRPQVQSFVRYMASLLQQSEQRETRAEREKRFQKCAKTIMKRFKSSPLLWNQYARCIGTCVGSTEARKIWLTALSMSPSLGPAFKRDLPRLSFAISRDLLHSPSSDSHTIALEVLCLAAAALDSPGDANPVPSPAPEASSFATLQDRVASLPSDRDAQEAVVAPALPPVNPMRIMRARGAFQGTLTRLLQMIYRQAQELYWRPPSQPGGAQQPPASRCPSVGLSVSLVDAALASATLELLASGVESCCQVLEQALSALQLPYMAGLMHDPLARSTAGLAGSAIHANLDASMEAFEEGAEMGPAKELRPGIDAPCVTRLGDWDAEQWGAALETLWAGYIDLLRLSPRTPPNVLRGVILRALGAYPANPTFLAAFVYLETRSQVASRLRRYFDGRSRAPDSPQEILAALWGDMHRYGARHRMRALIEQALSAGCVDSPALWRAYVRFEMRHGNERRAQQVFFRALRHCPWSKTLCLDGLRLPVLSGEDKQTVLDLMQEKGLSVRRPYREPGRLRAVTRIIAARRR</sequence>
<comment type="subcellular location">
    <subcellularLocation>
        <location evidence="1">Nucleus</location>
    </subcellularLocation>
</comment>
<evidence type="ECO:0000313" key="5">
    <source>
        <dbReference type="EMBL" id="KAJ4462029.1"/>
    </source>
</evidence>
<proteinExistence type="inferred from homology"/>
<dbReference type="SUPFAM" id="SSF48452">
    <property type="entry name" value="TPR-like"/>
    <property type="match status" value="2"/>
</dbReference>
<dbReference type="InterPro" id="IPR013633">
    <property type="entry name" value="NRDE-2"/>
</dbReference>
<keyword evidence="3" id="KW-0539">Nucleus</keyword>
<accession>A0ABQ8USD1</accession>
<comment type="similarity">
    <text evidence="2">Belongs to the NRDE2 family.</text>
</comment>
<organism evidence="5 6">
    <name type="scientific">Paratrimastix pyriformis</name>
    <dbReference type="NCBI Taxonomy" id="342808"/>
    <lineage>
        <taxon>Eukaryota</taxon>
        <taxon>Metamonada</taxon>
        <taxon>Preaxostyla</taxon>
        <taxon>Paratrimastigidae</taxon>
        <taxon>Paratrimastix</taxon>
    </lineage>
</organism>
<feature type="region of interest" description="Disordered" evidence="4">
    <location>
        <begin position="618"/>
        <end position="672"/>
    </location>
</feature>
<evidence type="ECO:0000313" key="6">
    <source>
        <dbReference type="Proteomes" id="UP001141327"/>
    </source>
</evidence>
<feature type="compositionally biased region" description="Basic and acidic residues" evidence="4">
    <location>
        <begin position="147"/>
        <end position="156"/>
    </location>
</feature>
<dbReference type="Proteomes" id="UP001141327">
    <property type="component" value="Unassembled WGS sequence"/>
</dbReference>
<dbReference type="InterPro" id="IPR003107">
    <property type="entry name" value="HAT"/>
</dbReference>
<feature type="region of interest" description="Disordered" evidence="4">
    <location>
        <begin position="359"/>
        <end position="396"/>
    </location>
</feature>